<evidence type="ECO:0000313" key="8">
    <source>
        <dbReference type="Ensembl" id="ENSDCDP00010038051.1"/>
    </source>
</evidence>
<dbReference type="PROSITE" id="PS50835">
    <property type="entry name" value="IG_LIKE"/>
    <property type="match status" value="1"/>
</dbReference>
<reference evidence="8 9" key="1">
    <citation type="submission" date="2020-06" db="EMBL/GenBank/DDBJ databases">
        <authorList>
            <consortium name="Wellcome Sanger Institute Data Sharing"/>
        </authorList>
    </citation>
    <scope>NUCLEOTIDE SEQUENCE [LARGE SCALE GENOMIC DNA]</scope>
</reference>
<comment type="subcellular location">
    <subcellularLocation>
        <location evidence="1">Membrane</location>
        <topology evidence="1">Single-pass type I membrane protein</topology>
    </subcellularLocation>
</comment>
<dbReference type="InterPro" id="IPR000353">
    <property type="entry name" value="MHC_II_b_N"/>
</dbReference>
<dbReference type="Ensembl" id="ENSDCDT00010047650.1">
    <property type="protein sequence ID" value="ENSDCDP00010038051.1"/>
    <property type="gene ID" value="ENSDCDG00010024669.1"/>
</dbReference>
<dbReference type="Pfam" id="PF07654">
    <property type="entry name" value="C1-set"/>
    <property type="match status" value="1"/>
</dbReference>
<dbReference type="PANTHER" id="PTHR19944">
    <property type="entry name" value="MHC CLASS II-RELATED"/>
    <property type="match status" value="1"/>
</dbReference>
<dbReference type="Proteomes" id="UP000694580">
    <property type="component" value="Chromosome 11"/>
</dbReference>
<dbReference type="GeneID" id="114800130"/>
<dbReference type="GO" id="GO:0042613">
    <property type="term" value="C:MHC class II protein complex"/>
    <property type="evidence" value="ECO:0007669"/>
    <property type="project" value="InterPro"/>
</dbReference>
<keyword evidence="9" id="KW-1185">Reference proteome</keyword>
<feature type="transmembrane region" description="Helical" evidence="6">
    <location>
        <begin position="217"/>
        <end position="238"/>
    </location>
</feature>
<dbReference type="InterPro" id="IPR011162">
    <property type="entry name" value="MHC_I/II-like_Ag-recog"/>
</dbReference>
<dbReference type="InterPro" id="IPR036179">
    <property type="entry name" value="Ig-like_dom_sf"/>
</dbReference>
<dbReference type="Pfam" id="PF00969">
    <property type="entry name" value="MHC_II_beta"/>
    <property type="match status" value="1"/>
</dbReference>
<reference evidence="8" key="2">
    <citation type="submission" date="2025-08" db="UniProtKB">
        <authorList>
            <consortium name="Ensembl"/>
        </authorList>
    </citation>
    <scope>IDENTIFICATION</scope>
</reference>
<gene>
    <name evidence="8" type="primary">LOC114800130</name>
</gene>
<dbReference type="InterPro" id="IPR013783">
    <property type="entry name" value="Ig-like_fold"/>
</dbReference>
<dbReference type="GO" id="GO:0019882">
    <property type="term" value="P:antigen processing and presentation"/>
    <property type="evidence" value="ECO:0007669"/>
    <property type="project" value="InterPro"/>
</dbReference>
<dbReference type="Gene3D" id="2.60.40.10">
    <property type="entry name" value="Immunoglobulins"/>
    <property type="match status" value="1"/>
</dbReference>
<evidence type="ECO:0000256" key="1">
    <source>
        <dbReference type="ARBA" id="ARBA00004479"/>
    </source>
</evidence>
<evidence type="ECO:0000256" key="3">
    <source>
        <dbReference type="ARBA" id="ARBA00022989"/>
    </source>
</evidence>
<evidence type="ECO:0000256" key="5">
    <source>
        <dbReference type="ARBA" id="ARBA00023180"/>
    </source>
</evidence>
<protein>
    <recommendedName>
        <fullName evidence="7">Ig-like domain-containing protein</fullName>
    </recommendedName>
</protein>
<dbReference type="InterPro" id="IPR003597">
    <property type="entry name" value="Ig_C1-set"/>
</dbReference>
<evidence type="ECO:0000259" key="7">
    <source>
        <dbReference type="PROSITE" id="PS50835"/>
    </source>
</evidence>
<name>A0AAY4D0R0_9TELE</name>
<accession>A0AAY4D0R0</accession>
<keyword evidence="6" id="KW-0472">Membrane</keyword>
<keyword evidence="2 6" id="KW-0812">Transmembrane</keyword>
<evidence type="ECO:0000256" key="6">
    <source>
        <dbReference type="SAM" id="Phobius"/>
    </source>
</evidence>
<sequence>MFPLKIAISLTAVLSFYSGIDGYFYSRVNMCLSSSSDLTDLEFIDTYIFNKQPYIQFNSTVNKYVGFTEHGVYNAERWNSDPAILGQEQAEKDRYCRHNQEIFYENVWSKTEEPKIKLVSVKAPSGQQPAVLMCSAYNFYPKLIKVTWYRDGKQGTGTVTSTQEMADGNWFYQVHSRLEYFPKSGEKISCVVEHASLKEPKETFWDPSASQSETNKIAIGAAGLVLGVIVSAAGFIYYKRKARGRILVPTS</sequence>
<keyword evidence="3 6" id="KW-1133">Transmembrane helix</keyword>
<dbReference type="SUPFAM" id="SSF48726">
    <property type="entry name" value="Immunoglobulin"/>
    <property type="match status" value="1"/>
</dbReference>
<dbReference type="AlphaFoldDB" id="A0AAY4D0R0"/>
<dbReference type="PANTHER" id="PTHR19944:SF99">
    <property type="entry name" value="HLA CLASS II HISTOCOMPATIBILITY ANTIGEN, DRB1 BETA CHAIN"/>
    <property type="match status" value="1"/>
</dbReference>
<dbReference type="SMART" id="SM00921">
    <property type="entry name" value="MHC_II_beta"/>
    <property type="match status" value="1"/>
</dbReference>
<dbReference type="InterPro" id="IPR050160">
    <property type="entry name" value="MHC/Immunoglobulin"/>
</dbReference>
<evidence type="ECO:0000313" key="9">
    <source>
        <dbReference type="Proteomes" id="UP000694580"/>
    </source>
</evidence>
<evidence type="ECO:0000256" key="2">
    <source>
        <dbReference type="ARBA" id="ARBA00022692"/>
    </source>
</evidence>
<keyword evidence="5" id="KW-0325">Glycoprotein</keyword>
<dbReference type="SMART" id="SM00407">
    <property type="entry name" value="IGc1"/>
    <property type="match status" value="1"/>
</dbReference>
<proteinExistence type="predicted"/>
<reference evidence="8" key="3">
    <citation type="submission" date="2025-09" db="UniProtKB">
        <authorList>
            <consortium name="Ensembl"/>
        </authorList>
    </citation>
    <scope>IDENTIFICATION</scope>
</reference>
<dbReference type="GO" id="GO:0006955">
    <property type="term" value="P:immune response"/>
    <property type="evidence" value="ECO:0007669"/>
    <property type="project" value="InterPro"/>
</dbReference>
<evidence type="ECO:0000256" key="4">
    <source>
        <dbReference type="ARBA" id="ARBA00023157"/>
    </source>
</evidence>
<feature type="domain" description="Ig-like" evidence="7">
    <location>
        <begin position="114"/>
        <end position="218"/>
    </location>
</feature>
<keyword evidence="4" id="KW-1015">Disulfide bond</keyword>
<dbReference type="RefSeq" id="XP_028853095.1">
    <property type="nucleotide sequence ID" value="XM_028997262.1"/>
</dbReference>
<dbReference type="Gene3D" id="3.10.320.10">
    <property type="entry name" value="Class II Histocompatibility Antigen, M Beta Chain, Chain B, domain 1"/>
    <property type="match status" value="1"/>
</dbReference>
<dbReference type="SUPFAM" id="SSF54452">
    <property type="entry name" value="MHC antigen-recognition domain"/>
    <property type="match status" value="1"/>
</dbReference>
<dbReference type="GeneTree" id="ENSGT00950000183127"/>
<dbReference type="InterPro" id="IPR014745">
    <property type="entry name" value="MHC_II_a/b_N"/>
</dbReference>
<dbReference type="InterPro" id="IPR007110">
    <property type="entry name" value="Ig-like_dom"/>
</dbReference>
<organism evidence="8 9">
    <name type="scientific">Denticeps clupeoides</name>
    <name type="common">denticle herring</name>
    <dbReference type="NCBI Taxonomy" id="299321"/>
    <lineage>
        <taxon>Eukaryota</taxon>
        <taxon>Metazoa</taxon>
        <taxon>Chordata</taxon>
        <taxon>Craniata</taxon>
        <taxon>Vertebrata</taxon>
        <taxon>Euteleostomi</taxon>
        <taxon>Actinopterygii</taxon>
        <taxon>Neopterygii</taxon>
        <taxon>Teleostei</taxon>
        <taxon>Clupei</taxon>
        <taxon>Clupeiformes</taxon>
        <taxon>Denticipitoidei</taxon>
        <taxon>Denticipitidae</taxon>
        <taxon>Denticeps</taxon>
    </lineage>
</organism>